<keyword evidence="2" id="KW-1185">Reference proteome</keyword>
<protein>
    <recommendedName>
        <fullName evidence="3">Reverse transcriptase domain-containing protein</fullName>
    </recommendedName>
</protein>
<gene>
    <name evidence="1" type="ORF">ODALV1_LOCUS14207</name>
</gene>
<accession>A0ABP1QV24</accession>
<dbReference type="Proteomes" id="UP001642540">
    <property type="component" value="Unassembled WGS sequence"/>
</dbReference>
<dbReference type="EMBL" id="CAXLJM020000045">
    <property type="protein sequence ID" value="CAL8110385.1"/>
    <property type="molecule type" value="Genomic_DNA"/>
</dbReference>
<evidence type="ECO:0000313" key="2">
    <source>
        <dbReference type="Proteomes" id="UP001642540"/>
    </source>
</evidence>
<organism evidence="1 2">
    <name type="scientific">Orchesella dallaii</name>
    <dbReference type="NCBI Taxonomy" id="48710"/>
    <lineage>
        <taxon>Eukaryota</taxon>
        <taxon>Metazoa</taxon>
        <taxon>Ecdysozoa</taxon>
        <taxon>Arthropoda</taxon>
        <taxon>Hexapoda</taxon>
        <taxon>Collembola</taxon>
        <taxon>Entomobryomorpha</taxon>
        <taxon>Entomobryoidea</taxon>
        <taxon>Orchesellidae</taxon>
        <taxon>Orchesellinae</taxon>
        <taxon>Orchesella</taxon>
    </lineage>
</organism>
<evidence type="ECO:0000313" key="1">
    <source>
        <dbReference type="EMBL" id="CAL8110385.1"/>
    </source>
</evidence>
<reference evidence="1 2" key="1">
    <citation type="submission" date="2024-08" db="EMBL/GenBank/DDBJ databases">
        <authorList>
            <person name="Cucini C."/>
            <person name="Frati F."/>
        </authorList>
    </citation>
    <scope>NUCLEOTIDE SEQUENCE [LARGE SCALE GENOMIC DNA]</scope>
</reference>
<comment type="caution">
    <text evidence="1">The sequence shown here is derived from an EMBL/GenBank/DDBJ whole genome shotgun (WGS) entry which is preliminary data.</text>
</comment>
<dbReference type="PANTHER" id="PTHR47510:SF3">
    <property type="entry name" value="ENDO_EXONUCLEASE_PHOSPHATASE DOMAIN-CONTAINING PROTEIN"/>
    <property type="match status" value="1"/>
</dbReference>
<name>A0ABP1QV24_9HEXA</name>
<sequence>MKYVKQVITKWTWFSNEIAALCIQRHHLKLKRKDSSQANSDYQNLKNRINNMVITGRRKYLAAKFDGTKSSEEVWDVMNTMINFRHKSNVKVTKLVSVDGEPLELDEEICNEFAREFTVQSASSNVELCRNDLDSYTKTYIQLNGECKLDLTEQEVVNAIGQVKTCKDTKENVPKFTFKKFSEILAIPLRILFLCIFATQTVPENMKLAYGMPLYKGKGRKTQSVSYRAIFSFITRIFEAIIHSKLLYYVSDQLDSQQHGFVSKRSCDTAISKFS</sequence>
<dbReference type="PANTHER" id="PTHR47510">
    <property type="entry name" value="REVERSE TRANSCRIPTASE DOMAIN-CONTAINING PROTEIN"/>
    <property type="match status" value="1"/>
</dbReference>
<proteinExistence type="predicted"/>
<evidence type="ECO:0008006" key="3">
    <source>
        <dbReference type="Google" id="ProtNLM"/>
    </source>
</evidence>